<dbReference type="InterPro" id="IPR050312">
    <property type="entry name" value="IolE/XylAMocC-like"/>
</dbReference>
<evidence type="ECO:0000313" key="3">
    <source>
        <dbReference type="Proteomes" id="UP000319671"/>
    </source>
</evidence>
<dbReference type="RefSeq" id="WP_144563625.1">
    <property type="nucleotide sequence ID" value="NZ_VIVN01000003.1"/>
</dbReference>
<name>A0A561DP08_9BACI</name>
<reference evidence="2 3" key="1">
    <citation type="submission" date="2019-06" db="EMBL/GenBank/DDBJ databases">
        <title>Sorghum-associated microbial communities from plants grown in Nebraska, USA.</title>
        <authorList>
            <person name="Schachtman D."/>
        </authorList>
    </citation>
    <scope>NUCLEOTIDE SEQUENCE [LARGE SCALE GENOMIC DNA]</scope>
    <source>
        <strain evidence="2 3">2482</strain>
    </source>
</reference>
<dbReference type="InterPro" id="IPR013022">
    <property type="entry name" value="Xyl_isomerase-like_TIM-brl"/>
</dbReference>
<dbReference type="AlphaFoldDB" id="A0A561DP08"/>
<dbReference type="SUPFAM" id="SSF51658">
    <property type="entry name" value="Xylose isomerase-like"/>
    <property type="match status" value="1"/>
</dbReference>
<protein>
    <submittedName>
        <fullName evidence="2">D-tagatose 3-epimerase</fullName>
    </submittedName>
</protein>
<dbReference type="InterPro" id="IPR036237">
    <property type="entry name" value="Xyl_isomerase-like_sf"/>
</dbReference>
<comment type="caution">
    <text evidence="2">The sequence shown here is derived from an EMBL/GenBank/DDBJ whole genome shotgun (WGS) entry which is preliminary data.</text>
</comment>
<dbReference type="Proteomes" id="UP000319671">
    <property type="component" value="Unassembled WGS sequence"/>
</dbReference>
<dbReference type="PANTHER" id="PTHR12110">
    <property type="entry name" value="HYDROXYPYRUVATE ISOMERASE"/>
    <property type="match status" value="1"/>
</dbReference>
<evidence type="ECO:0000313" key="2">
    <source>
        <dbReference type="EMBL" id="TWE05093.1"/>
    </source>
</evidence>
<dbReference type="Gene3D" id="3.20.20.150">
    <property type="entry name" value="Divalent-metal-dependent TIM barrel enzymes"/>
    <property type="match status" value="1"/>
</dbReference>
<organism evidence="2 3">
    <name type="scientific">Neobacillus bataviensis</name>
    <dbReference type="NCBI Taxonomy" id="220685"/>
    <lineage>
        <taxon>Bacteria</taxon>
        <taxon>Bacillati</taxon>
        <taxon>Bacillota</taxon>
        <taxon>Bacilli</taxon>
        <taxon>Bacillales</taxon>
        <taxon>Bacillaceae</taxon>
        <taxon>Neobacillus</taxon>
    </lineage>
</organism>
<feature type="domain" description="Xylose isomerase-like TIM barrel" evidence="1">
    <location>
        <begin position="22"/>
        <end position="258"/>
    </location>
</feature>
<dbReference type="Pfam" id="PF01261">
    <property type="entry name" value="AP_endonuc_2"/>
    <property type="match status" value="1"/>
</dbReference>
<keyword evidence="3" id="KW-1185">Reference proteome</keyword>
<sequence length="282" mass="31395">MKFGASTFIWVSPFSNQTLNLIDKVKNIGFDYLEICIEDPETIDVAAIRNHLNKTGVQALVCGAFGPNRDISSEDAAIREQGIEYIKTCIDIAAELGSPLVSGPMYSATGKTRLLTPDEKKQQWNWAAENMKIVADYASEKSIRLAVEILNRFETDFINTVQQGLDFLELVDCDNVGFLLDTFHMNLEEKDIAEAIKLAGSKIFNFHSCENDRGTPGTGHIPWNEVFQALKEISYDGPVVIESFTTEIKEIARAVSQWRPLAPSQDSLGEEGLQFLKKAVLV</sequence>
<proteinExistence type="predicted"/>
<dbReference type="EMBL" id="VIVN01000003">
    <property type="protein sequence ID" value="TWE05093.1"/>
    <property type="molecule type" value="Genomic_DNA"/>
</dbReference>
<evidence type="ECO:0000259" key="1">
    <source>
        <dbReference type="Pfam" id="PF01261"/>
    </source>
</evidence>
<gene>
    <name evidence="2" type="ORF">FB550_103268</name>
</gene>
<accession>A0A561DP08</accession>